<evidence type="ECO:0000313" key="12">
    <source>
        <dbReference type="Proteomes" id="UP000183997"/>
    </source>
</evidence>
<keyword evidence="7 8" id="KW-0472">Membrane</keyword>
<evidence type="ECO:0000313" key="11">
    <source>
        <dbReference type="EMBL" id="SHJ93998.1"/>
    </source>
</evidence>
<evidence type="ECO:0000259" key="9">
    <source>
        <dbReference type="Pfam" id="PF00535"/>
    </source>
</evidence>
<dbReference type="STRING" id="1121421.SAMN02745123_00084"/>
<protein>
    <submittedName>
        <fullName evidence="11">Dolichol-phosphate mannosyltransferase</fullName>
    </submittedName>
</protein>
<dbReference type="PANTHER" id="PTHR43398:SF1">
    <property type="entry name" value="DOLICHOL-PHOSPHATE MANNOSYLTRANSFERASE SUBUNIT 1"/>
    <property type="match status" value="1"/>
</dbReference>
<dbReference type="InterPro" id="IPR007267">
    <property type="entry name" value="GtrA_DPMS_TM"/>
</dbReference>
<dbReference type="RefSeq" id="WP_072910304.1">
    <property type="nucleotide sequence ID" value="NZ_FRAR01000004.1"/>
</dbReference>
<dbReference type="AlphaFoldDB" id="A0A1M6NE30"/>
<dbReference type="InterPro" id="IPR001173">
    <property type="entry name" value="Glyco_trans_2-like"/>
</dbReference>
<keyword evidence="6 8" id="KW-1133">Transmembrane helix</keyword>
<feature type="domain" description="Glycosyltransferase 2-like" evidence="9">
    <location>
        <begin position="3"/>
        <end position="166"/>
    </location>
</feature>
<feature type="transmembrane region" description="Helical" evidence="8">
    <location>
        <begin position="267"/>
        <end position="286"/>
    </location>
</feature>
<keyword evidence="5 8" id="KW-0812">Transmembrane</keyword>
<evidence type="ECO:0000256" key="4">
    <source>
        <dbReference type="ARBA" id="ARBA00022679"/>
    </source>
</evidence>
<comment type="similarity">
    <text evidence="2">Belongs to the glycosyltransferase 2 family.</text>
</comment>
<accession>A0A1M6NE30</accession>
<dbReference type="OrthoDB" id="9807778at2"/>
<evidence type="ECO:0000256" key="8">
    <source>
        <dbReference type="SAM" id="Phobius"/>
    </source>
</evidence>
<keyword evidence="12" id="KW-1185">Reference proteome</keyword>
<dbReference type="Proteomes" id="UP000183997">
    <property type="component" value="Unassembled WGS sequence"/>
</dbReference>
<dbReference type="Pfam" id="PF04138">
    <property type="entry name" value="GtrA_DPMS_TM"/>
    <property type="match status" value="1"/>
</dbReference>
<proteinExistence type="inferred from homology"/>
<reference evidence="12" key="1">
    <citation type="submission" date="2016-11" db="EMBL/GenBank/DDBJ databases">
        <authorList>
            <person name="Varghese N."/>
            <person name="Submissions S."/>
        </authorList>
    </citation>
    <scope>NUCLEOTIDE SEQUENCE [LARGE SCALE GENOMIC DNA]</scope>
    <source>
        <strain evidence="12">DSM 10349</strain>
    </source>
</reference>
<dbReference type="GO" id="GO:0000271">
    <property type="term" value="P:polysaccharide biosynthetic process"/>
    <property type="evidence" value="ECO:0007669"/>
    <property type="project" value="InterPro"/>
</dbReference>
<comment type="subcellular location">
    <subcellularLocation>
        <location evidence="1">Membrane</location>
        <topology evidence="1">Multi-pass membrane protein</topology>
    </subcellularLocation>
</comment>
<organism evidence="11 12">
    <name type="scientific">Desulforamulus aeronauticus DSM 10349</name>
    <dbReference type="NCBI Taxonomy" id="1121421"/>
    <lineage>
        <taxon>Bacteria</taxon>
        <taxon>Bacillati</taxon>
        <taxon>Bacillota</taxon>
        <taxon>Clostridia</taxon>
        <taxon>Eubacteriales</taxon>
        <taxon>Peptococcaceae</taxon>
        <taxon>Desulforamulus</taxon>
    </lineage>
</organism>
<feature type="transmembrane region" description="Helical" evidence="8">
    <location>
        <begin position="233"/>
        <end position="255"/>
    </location>
</feature>
<dbReference type="InterPro" id="IPR029044">
    <property type="entry name" value="Nucleotide-diphossugar_trans"/>
</dbReference>
<dbReference type="GO" id="GO:0004582">
    <property type="term" value="F:dolichyl-phosphate beta-D-mannosyltransferase activity"/>
    <property type="evidence" value="ECO:0007669"/>
    <property type="project" value="InterPro"/>
</dbReference>
<evidence type="ECO:0000256" key="7">
    <source>
        <dbReference type="ARBA" id="ARBA00023136"/>
    </source>
</evidence>
<evidence type="ECO:0000256" key="3">
    <source>
        <dbReference type="ARBA" id="ARBA00022676"/>
    </source>
</evidence>
<dbReference type="Gene3D" id="3.90.550.10">
    <property type="entry name" value="Spore Coat Polysaccharide Biosynthesis Protein SpsA, Chain A"/>
    <property type="match status" value="1"/>
</dbReference>
<feature type="transmembrane region" description="Helical" evidence="8">
    <location>
        <begin position="307"/>
        <end position="331"/>
    </location>
</feature>
<dbReference type="EMBL" id="FRAR01000004">
    <property type="protein sequence ID" value="SHJ93998.1"/>
    <property type="molecule type" value="Genomic_DNA"/>
</dbReference>
<gene>
    <name evidence="11" type="ORF">SAMN02745123_00084</name>
</gene>
<dbReference type="Pfam" id="PF00535">
    <property type="entry name" value="Glycos_transf_2"/>
    <property type="match status" value="1"/>
</dbReference>
<sequence>MLSLVIPVFNEKDNIGELIRRVEESLQDYSYEIIFVDDSDDDTPAIISQFARKDQRIKLIHRENKTGLSSAVICGFEYAEGDILAVMDGDLQHPPEMLSKMMKEIGQGADLVVPSRFIPGGSDGGLNWFRKLVSATARYIGKILIKSLRRASDHTGGMFMLRREVIKGKQLNPVGWKILMEILVMGNYQTLVEIPYAFSSRNLGQSKLNLKVQLQYLWHIFTLLKRSESDRRFYVFCLVGGSGVIVDMLIFALLSYRFAGMSVNARAVISALIAMASNYTLNNLFTWKEIAAVKFDYKVFLINVRRFSRYLIVSSFGIFIKSITLFLLYYFLHIDKYWGNFAGIVCASFSNYFLSKFWVWKEGRALLTVYKRISEKNHPDISAKK</sequence>
<name>A0A1M6NE30_9FIRM</name>
<feature type="domain" description="GtrA/DPMS transmembrane" evidence="10">
    <location>
        <begin position="236"/>
        <end position="360"/>
    </location>
</feature>
<evidence type="ECO:0000256" key="6">
    <source>
        <dbReference type="ARBA" id="ARBA00022989"/>
    </source>
</evidence>
<evidence type="ECO:0000256" key="1">
    <source>
        <dbReference type="ARBA" id="ARBA00004141"/>
    </source>
</evidence>
<dbReference type="InterPro" id="IPR039528">
    <property type="entry name" value="DPM1-like"/>
</dbReference>
<keyword evidence="3 11" id="KW-0328">Glycosyltransferase</keyword>
<dbReference type="GO" id="GO:0006506">
    <property type="term" value="P:GPI anchor biosynthetic process"/>
    <property type="evidence" value="ECO:0007669"/>
    <property type="project" value="TreeGrafter"/>
</dbReference>
<dbReference type="GO" id="GO:0016020">
    <property type="term" value="C:membrane"/>
    <property type="evidence" value="ECO:0007669"/>
    <property type="project" value="UniProtKB-SubCell"/>
</dbReference>
<dbReference type="CDD" id="cd06442">
    <property type="entry name" value="DPM1_like"/>
    <property type="match status" value="1"/>
</dbReference>
<dbReference type="SUPFAM" id="SSF53448">
    <property type="entry name" value="Nucleotide-diphospho-sugar transferases"/>
    <property type="match status" value="1"/>
</dbReference>
<dbReference type="PANTHER" id="PTHR43398">
    <property type="entry name" value="DOLICHOL-PHOSPHATE MANNOSYLTRANSFERASE SUBUNIT 1"/>
    <property type="match status" value="1"/>
</dbReference>
<keyword evidence="4 11" id="KW-0808">Transferase</keyword>
<feature type="transmembrane region" description="Helical" evidence="8">
    <location>
        <begin position="337"/>
        <end position="354"/>
    </location>
</feature>
<dbReference type="GO" id="GO:0035269">
    <property type="term" value="P:protein O-linked glycosylation via mannose"/>
    <property type="evidence" value="ECO:0007669"/>
    <property type="project" value="TreeGrafter"/>
</dbReference>
<evidence type="ECO:0000259" key="10">
    <source>
        <dbReference type="Pfam" id="PF04138"/>
    </source>
</evidence>
<evidence type="ECO:0000256" key="2">
    <source>
        <dbReference type="ARBA" id="ARBA00006739"/>
    </source>
</evidence>
<dbReference type="GO" id="GO:0006488">
    <property type="term" value="P:dolichol-linked oligosaccharide biosynthetic process"/>
    <property type="evidence" value="ECO:0007669"/>
    <property type="project" value="TreeGrafter"/>
</dbReference>
<evidence type="ECO:0000256" key="5">
    <source>
        <dbReference type="ARBA" id="ARBA00022692"/>
    </source>
</evidence>